<dbReference type="GO" id="GO:0020037">
    <property type="term" value="F:heme binding"/>
    <property type="evidence" value="ECO:0007669"/>
    <property type="project" value="InterPro"/>
</dbReference>
<evidence type="ECO:0000256" key="9">
    <source>
        <dbReference type="RuleBase" id="RU004426"/>
    </source>
</evidence>
<evidence type="ECO:0000256" key="7">
    <source>
        <dbReference type="ARBA" id="ARBA00023004"/>
    </source>
</evidence>
<comment type="subcellular location">
    <subcellularLocation>
        <location evidence="1">Mitochondrion intermembrane space</location>
    </subcellularLocation>
</comment>
<dbReference type="GO" id="GO:0009055">
    <property type="term" value="F:electron transfer activity"/>
    <property type="evidence" value="ECO:0007669"/>
    <property type="project" value="InterPro"/>
</dbReference>
<keyword evidence="4 8" id="KW-0349">Heme</keyword>
<dbReference type="AlphaFoldDB" id="A0A024V2B0"/>
<dbReference type="Gene3D" id="1.10.760.10">
    <property type="entry name" value="Cytochrome c-like domain"/>
    <property type="match status" value="1"/>
</dbReference>
<evidence type="ECO:0000313" key="11">
    <source>
        <dbReference type="EMBL" id="ETW17128.1"/>
    </source>
</evidence>
<proteinExistence type="inferred from homology"/>
<dbReference type="PANTHER" id="PTHR11961">
    <property type="entry name" value="CYTOCHROME C"/>
    <property type="match status" value="1"/>
</dbReference>
<dbReference type="InterPro" id="IPR009056">
    <property type="entry name" value="Cyt_c-like_dom"/>
</dbReference>
<dbReference type="SMR" id="A0A024V2B0"/>
<evidence type="ECO:0000256" key="1">
    <source>
        <dbReference type="ARBA" id="ARBA00004569"/>
    </source>
</evidence>
<keyword evidence="6" id="KW-0249">Electron transport</keyword>
<dbReference type="FunFam" id="1.10.760.10:FF:000025">
    <property type="entry name" value="Cytochrome c2, putative"/>
    <property type="match status" value="1"/>
</dbReference>
<keyword evidence="5 8" id="KW-0479">Metal-binding</keyword>
<evidence type="ECO:0000313" key="12">
    <source>
        <dbReference type="Proteomes" id="UP000030690"/>
    </source>
</evidence>
<dbReference type="SUPFAM" id="SSF46626">
    <property type="entry name" value="Cytochrome c"/>
    <property type="match status" value="1"/>
</dbReference>
<protein>
    <recommendedName>
        <fullName evidence="10">Cytochrome c domain-containing protein</fullName>
    </recommendedName>
</protein>
<keyword evidence="3" id="KW-0813">Transport</keyword>
<dbReference type="PROSITE" id="PS51007">
    <property type="entry name" value="CYTC"/>
    <property type="match status" value="1"/>
</dbReference>
<comment type="similarity">
    <text evidence="2 9">Belongs to the cytochrome c family.</text>
</comment>
<evidence type="ECO:0000256" key="3">
    <source>
        <dbReference type="ARBA" id="ARBA00022448"/>
    </source>
</evidence>
<evidence type="ECO:0000259" key="10">
    <source>
        <dbReference type="PROSITE" id="PS51007"/>
    </source>
</evidence>
<dbReference type="Proteomes" id="UP000030690">
    <property type="component" value="Unassembled WGS sequence"/>
</dbReference>
<feature type="domain" description="Cytochrome c" evidence="10">
    <location>
        <begin position="25"/>
        <end position="136"/>
    </location>
</feature>
<name>A0A024V2B0_PLAFA</name>
<evidence type="ECO:0000256" key="2">
    <source>
        <dbReference type="ARBA" id="ARBA00006488"/>
    </source>
</evidence>
<accession>A0A024V2B0</accession>
<keyword evidence="7 8" id="KW-0408">Iron</keyword>
<dbReference type="GO" id="GO:0046872">
    <property type="term" value="F:metal ion binding"/>
    <property type="evidence" value="ECO:0007669"/>
    <property type="project" value="UniProtKB-KW"/>
</dbReference>
<dbReference type="InterPro" id="IPR002327">
    <property type="entry name" value="Cyt_c_1A/1B"/>
</dbReference>
<reference evidence="11 12" key="1">
    <citation type="submission" date="2013-02" db="EMBL/GenBank/DDBJ databases">
        <title>The Genome Annotation of Plasmodium falciparum Vietnam Oak-Knoll (FVO).</title>
        <authorList>
            <consortium name="The Broad Institute Genome Sequencing Platform"/>
            <consortium name="The Broad Institute Genome Sequencing Center for Infectious Disease"/>
            <person name="Neafsey D."/>
            <person name="Hoffman S."/>
            <person name="Volkman S."/>
            <person name="Rosenthal P."/>
            <person name="Walker B."/>
            <person name="Young S.K."/>
            <person name="Zeng Q."/>
            <person name="Gargeya S."/>
            <person name="Fitzgerald M."/>
            <person name="Haas B."/>
            <person name="Abouelleil A."/>
            <person name="Allen A.W."/>
            <person name="Alvarado L."/>
            <person name="Arachchi H.M."/>
            <person name="Berlin A.M."/>
            <person name="Chapman S.B."/>
            <person name="Gainer-Dewar J."/>
            <person name="Goldberg J."/>
            <person name="Griggs A."/>
            <person name="Gujja S."/>
            <person name="Hansen M."/>
            <person name="Howarth C."/>
            <person name="Imamovic A."/>
            <person name="Ireland A."/>
            <person name="Larimer J."/>
            <person name="McCowan C."/>
            <person name="Murphy C."/>
            <person name="Pearson M."/>
            <person name="Poon T.W."/>
            <person name="Priest M."/>
            <person name="Roberts A."/>
            <person name="Saif S."/>
            <person name="Shea T."/>
            <person name="Sisk P."/>
            <person name="Sykes S."/>
            <person name="Wortman J."/>
            <person name="Nusbaum C."/>
            <person name="Birren B."/>
        </authorList>
    </citation>
    <scope>NUCLEOTIDE SEQUENCE [LARGE SCALE GENOMIC DNA]</scope>
    <source>
        <strain evidence="12">Vietnam Oak-Knoll (FVO)</strain>
    </source>
</reference>
<dbReference type="OrthoDB" id="449280at2759"/>
<dbReference type="Pfam" id="PF00034">
    <property type="entry name" value="Cytochrom_C"/>
    <property type="match status" value="1"/>
</dbReference>
<evidence type="ECO:0000256" key="8">
    <source>
        <dbReference type="PROSITE-ProRule" id="PRU00433"/>
    </source>
</evidence>
<dbReference type="EMBL" id="KI925134">
    <property type="protein sequence ID" value="ETW17128.1"/>
    <property type="molecule type" value="Genomic_DNA"/>
</dbReference>
<evidence type="ECO:0000256" key="5">
    <source>
        <dbReference type="ARBA" id="ARBA00022723"/>
    </source>
</evidence>
<evidence type="ECO:0000256" key="6">
    <source>
        <dbReference type="ARBA" id="ARBA00022982"/>
    </source>
</evidence>
<sequence>MNIGGYKKKGNLDDEFPDDFVLPPGDKVKGEKLFKKHCKQCHSIAPDNSQTNSGFTSWGPTLFNVYNRTAGMSKGNSPFQTSPDLYTSGIIWNDVNLLKYMKNPQQFVESHIGMNFKGLSNLQERVDIVHYLKTLTYDDPYGKQIVEKYTKKGKTSGSK</sequence>
<dbReference type="InterPro" id="IPR036909">
    <property type="entry name" value="Cyt_c-like_dom_sf"/>
</dbReference>
<organism evidence="11 12">
    <name type="scientific">Plasmodium falciparum Vietnam Oak-Knoll</name>
    <name type="common">FVO</name>
    <dbReference type="NCBI Taxonomy" id="1036723"/>
    <lineage>
        <taxon>Eukaryota</taxon>
        <taxon>Sar</taxon>
        <taxon>Alveolata</taxon>
        <taxon>Apicomplexa</taxon>
        <taxon>Aconoidasida</taxon>
        <taxon>Haemosporida</taxon>
        <taxon>Plasmodiidae</taxon>
        <taxon>Plasmodium</taxon>
        <taxon>Plasmodium (Laverania)</taxon>
    </lineage>
</organism>
<evidence type="ECO:0000256" key="4">
    <source>
        <dbReference type="ARBA" id="ARBA00022617"/>
    </source>
</evidence>
<gene>
    <name evidence="11" type="ORF">PFFVO_03957</name>
</gene>
<dbReference type="GO" id="GO:0005758">
    <property type="term" value="C:mitochondrial intermembrane space"/>
    <property type="evidence" value="ECO:0007669"/>
    <property type="project" value="UniProtKB-SubCell"/>
</dbReference>
<reference evidence="11 12" key="2">
    <citation type="submission" date="2013-02" db="EMBL/GenBank/DDBJ databases">
        <title>The Genome Sequence of Plasmodium falciparum Vietnam Oak-Knoll (FVO).</title>
        <authorList>
            <consortium name="The Broad Institute Genome Sequencing Platform"/>
            <consortium name="The Broad Institute Genome Sequencing Center for Infectious Disease"/>
            <person name="Neafsey D."/>
            <person name="Cheeseman I."/>
            <person name="Volkman S."/>
            <person name="Adams J."/>
            <person name="Walker B."/>
            <person name="Young S.K."/>
            <person name="Zeng Q."/>
            <person name="Gargeya S."/>
            <person name="Fitzgerald M."/>
            <person name="Haas B."/>
            <person name="Abouelleil A."/>
            <person name="Alvarado L."/>
            <person name="Arachchi H.M."/>
            <person name="Berlin A.M."/>
            <person name="Chapman S.B."/>
            <person name="Dewar J."/>
            <person name="Goldberg J."/>
            <person name="Griggs A."/>
            <person name="Gujja S."/>
            <person name="Hansen M."/>
            <person name="Howarth C."/>
            <person name="Imamovic A."/>
            <person name="Larimer J."/>
            <person name="McCowan C."/>
            <person name="Murphy C."/>
            <person name="Neiman D."/>
            <person name="Pearson M."/>
            <person name="Priest M."/>
            <person name="Roberts A."/>
            <person name="Saif S."/>
            <person name="Shea T."/>
            <person name="Sisk P."/>
            <person name="Sykes S."/>
            <person name="Wortman J."/>
            <person name="Nusbaum C."/>
            <person name="Birren B."/>
        </authorList>
    </citation>
    <scope>NUCLEOTIDE SEQUENCE [LARGE SCALE GENOMIC DNA]</scope>
    <source>
        <strain evidence="12">Vietnam Oak-Knoll (FVO)</strain>
    </source>
</reference>